<comment type="caution">
    <text evidence="1">The sequence shown here is derived from an EMBL/GenBank/DDBJ whole genome shotgun (WGS) entry which is preliminary data.</text>
</comment>
<dbReference type="GO" id="GO:0007131">
    <property type="term" value="P:reciprocal meiotic recombination"/>
    <property type="evidence" value="ECO:0007669"/>
    <property type="project" value="TreeGrafter"/>
</dbReference>
<evidence type="ECO:0000313" key="1">
    <source>
        <dbReference type="EMBL" id="KAK4773842.1"/>
    </source>
</evidence>
<name>A0AAN7L3M9_9MYRT</name>
<keyword evidence="2" id="KW-1185">Reference proteome</keyword>
<dbReference type="GO" id="GO:0030674">
    <property type="term" value="F:protein-macromolecule adaptor activity"/>
    <property type="evidence" value="ECO:0007669"/>
    <property type="project" value="TreeGrafter"/>
</dbReference>
<evidence type="ECO:0000313" key="2">
    <source>
        <dbReference type="Proteomes" id="UP001345219"/>
    </source>
</evidence>
<dbReference type="EMBL" id="JAXIOK010000004">
    <property type="protein sequence ID" value="KAK4773842.1"/>
    <property type="molecule type" value="Genomic_DNA"/>
</dbReference>
<dbReference type="GO" id="GO:0042138">
    <property type="term" value="P:meiotic DNA double-strand break formation"/>
    <property type="evidence" value="ECO:0007669"/>
    <property type="project" value="InterPro"/>
</dbReference>
<dbReference type="GO" id="GO:0000793">
    <property type="term" value="C:condensed chromosome"/>
    <property type="evidence" value="ECO:0007669"/>
    <property type="project" value="TreeGrafter"/>
</dbReference>
<gene>
    <name evidence="1" type="ORF">SAY87_028861</name>
</gene>
<dbReference type="AlphaFoldDB" id="A0AAN7L3M9"/>
<organism evidence="1 2">
    <name type="scientific">Trapa incisa</name>
    <dbReference type="NCBI Taxonomy" id="236973"/>
    <lineage>
        <taxon>Eukaryota</taxon>
        <taxon>Viridiplantae</taxon>
        <taxon>Streptophyta</taxon>
        <taxon>Embryophyta</taxon>
        <taxon>Tracheophyta</taxon>
        <taxon>Spermatophyta</taxon>
        <taxon>Magnoliopsida</taxon>
        <taxon>eudicotyledons</taxon>
        <taxon>Gunneridae</taxon>
        <taxon>Pentapetalae</taxon>
        <taxon>rosids</taxon>
        <taxon>malvids</taxon>
        <taxon>Myrtales</taxon>
        <taxon>Lythraceae</taxon>
        <taxon>Trapa</taxon>
    </lineage>
</organism>
<dbReference type="PANTHER" id="PTHR36722:SF1">
    <property type="entry name" value="TYPE 2 DNA TOPOISOMERASE 6 SUBUNIT B-LIKE"/>
    <property type="match status" value="1"/>
</dbReference>
<dbReference type="PANTHER" id="PTHR36722">
    <property type="entry name" value="TYPE 2 DNA TOPOISOMERASE 6 SUBUNIT B-LIKE"/>
    <property type="match status" value="1"/>
</dbReference>
<sequence length="101" mass="11297">MDAIDSVPELCQRLILSAFQRCRVCDELCRLSVVLNGSRLCSPAVTRFSILGTNIACSSKEFNDLKFAGGVYEKWGGMLSLRTTGVFHPWMTSVLRQFYAL</sequence>
<reference evidence="1 2" key="1">
    <citation type="journal article" date="2023" name="Hortic Res">
        <title>Pangenome of water caltrop reveals structural variations and asymmetric subgenome divergence after allopolyploidization.</title>
        <authorList>
            <person name="Zhang X."/>
            <person name="Chen Y."/>
            <person name="Wang L."/>
            <person name="Yuan Y."/>
            <person name="Fang M."/>
            <person name="Shi L."/>
            <person name="Lu R."/>
            <person name="Comes H.P."/>
            <person name="Ma Y."/>
            <person name="Chen Y."/>
            <person name="Huang G."/>
            <person name="Zhou Y."/>
            <person name="Zheng Z."/>
            <person name="Qiu Y."/>
        </authorList>
    </citation>
    <scope>NUCLEOTIDE SEQUENCE [LARGE SCALE GENOMIC DNA]</scope>
    <source>
        <tissue evidence="1">Roots</tissue>
    </source>
</reference>
<accession>A0AAN7L3M9</accession>
<dbReference type="InterPro" id="IPR034566">
    <property type="entry name" value="MTOPVIB_plant"/>
</dbReference>
<protein>
    <submittedName>
        <fullName evidence="1">Uncharacterized protein</fullName>
    </submittedName>
</protein>
<dbReference type="Proteomes" id="UP001345219">
    <property type="component" value="Chromosome 22"/>
</dbReference>
<proteinExistence type="predicted"/>